<keyword evidence="4 7" id="KW-1133">Transmembrane helix</keyword>
<evidence type="ECO:0000313" key="10">
    <source>
        <dbReference type="EMBL" id="KAE8129175.1"/>
    </source>
</evidence>
<evidence type="ECO:0000256" key="1">
    <source>
        <dbReference type="ARBA" id="ARBA00004651"/>
    </source>
</evidence>
<proteinExistence type="inferred from homology"/>
<comment type="similarity">
    <text evidence="6">Belongs to the ABC-4 integral membrane protein family.</text>
</comment>
<feature type="transmembrane region" description="Helical" evidence="7">
    <location>
        <begin position="329"/>
        <end position="357"/>
    </location>
</feature>
<evidence type="ECO:0000256" key="5">
    <source>
        <dbReference type="ARBA" id="ARBA00023136"/>
    </source>
</evidence>
<comment type="subcellular location">
    <subcellularLocation>
        <location evidence="1">Cell membrane</location>
        <topology evidence="1">Multi-pass membrane protein</topology>
    </subcellularLocation>
</comment>
<dbReference type="PANTHER" id="PTHR30572:SF4">
    <property type="entry name" value="ABC TRANSPORTER PERMEASE YTRF"/>
    <property type="match status" value="1"/>
</dbReference>
<protein>
    <submittedName>
        <fullName evidence="10">Macrolide ABC transporter permease</fullName>
    </submittedName>
</protein>
<accession>A0A5N6S7H8</accession>
<evidence type="ECO:0000256" key="7">
    <source>
        <dbReference type="SAM" id="Phobius"/>
    </source>
</evidence>
<feature type="domain" description="MacB-like periplasmic core" evidence="9">
    <location>
        <begin position="22"/>
        <end position="250"/>
    </location>
</feature>
<evidence type="ECO:0000256" key="4">
    <source>
        <dbReference type="ARBA" id="ARBA00022989"/>
    </source>
</evidence>
<name>A0A5N6S7H8_9BIFI</name>
<dbReference type="AlphaFoldDB" id="A0A5N6S7H8"/>
<evidence type="ECO:0000259" key="8">
    <source>
        <dbReference type="Pfam" id="PF02687"/>
    </source>
</evidence>
<dbReference type="Pfam" id="PF02687">
    <property type="entry name" value="FtsX"/>
    <property type="match status" value="1"/>
</dbReference>
<feature type="domain" description="ABC3 transporter permease C-terminal" evidence="8">
    <location>
        <begin position="290"/>
        <end position="401"/>
    </location>
</feature>
<evidence type="ECO:0000313" key="11">
    <source>
        <dbReference type="Proteomes" id="UP000325415"/>
    </source>
</evidence>
<keyword evidence="5 7" id="KW-0472">Membrane</keyword>
<evidence type="ECO:0000256" key="3">
    <source>
        <dbReference type="ARBA" id="ARBA00022692"/>
    </source>
</evidence>
<comment type="caution">
    <text evidence="10">The sequence shown here is derived from an EMBL/GenBank/DDBJ whole genome shotgun (WGS) entry which is preliminary data.</text>
</comment>
<keyword evidence="2" id="KW-1003">Cell membrane</keyword>
<sequence length="408" mass="41021">MGLGEIFSSAFRSIASNLTRAALTLLGVLIGVGSVILLVGVGSGASASVTSRIEGLGTNIITVSSGMSRYGNAGGGSGSGSTSAQSLTMASANALQKSDAAPDVAQVVPQVSTSTTVAYGSQSTSTQVLGVTPNYFTVTDTKLAQGTAFQTIDNTLARNTAVIGADLAQTLFGSGDNAVGKTITVDSTPFTVYGVMAEKDTTGGSSVNEDVIVPIARAQRSLTGYGNLSSLTLQAKSTQAVNNAAAEATDIIAGQMGIQPANATFTVTTQSELLSTTSSVTSSLTTMLAAIAAISLVVGGIGVTNIMLVTVSERTREIGIRKALGAPRWVISLQFVIEATILSTVGGLLGVGTAFALSSMTIAGIKPVITLGSVVLAFGVSVAIGIIFGGYPAIRASSLKPVEALRHE</sequence>
<dbReference type="InterPro" id="IPR050250">
    <property type="entry name" value="Macrolide_Exporter_MacB"/>
</dbReference>
<dbReference type="Proteomes" id="UP000325415">
    <property type="component" value="Unassembled WGS sequence"/>
</dbReference>
<keyword evidence="3 7" id="KW-0812">Transmembrane</keyword>
<dbReference type="InterPro" id="IPR025857">
    <property type="entry name" value="MacB_PCD"/>
</dbReference>
<reference evidence="10 11" key="1">
    <citation type="submission" date="2018-04" db="EMBL/GenBank/DDBJ databases">
        <authorList>
            <person name="Eckel V.P."/>
            <person name="Vogel R.F."/>
        </authorList>
    </citation>
    <scope>NUCLEOTIDE SEQUENCE [LARGE SCALE GENOMIC DNA]</scope>
    <source>
        <strain evidence="11">TMW 2.1764</strain>
    </source>
</reference>
<dbReference type="PANTHER" id="PTHR30572">
    <property type="entry name" value="MEMBRANE COMPONENT OF TRANSPORTER-RELATED"/>
    <property type="match status" value="1"/>
</dbReference>
<feature type="transmembrane region" description="Helical" evidence="7">
    <location>
        <begin position="287"/>
        <end position="308"/>
    </location>
</feature>
<dbReference type="InterPro" id="IPR003838">
    <property type="entry name" value="ABC3_permease_C"/>
</dbReference>
<feature type="transmembrane region" description="Helical" evidence="7">
    <location>
        <begin position="21"/>
        <end position="42"/>
    </location>
</feature>
<dbReference type="GO" id="GO:0005886">
    <property type="term" value="C:plasma membrane"/>
    <property type="evidence" value="ECO:0007669"/>
    <property type="project" value="UniProtKB-SubCell"/>
</dbReference>
<feature type="transmembrane region" description="Helical" evidence="7">
    <location>
        <begin position="369"/>
        <end position="391"/>
    </location>
</feature>
<dbReference type="OrthoDB" id="9780560at2"/>
<evidence type="ECO:0000256" key="2">
    <source>
        <dbReference type="ARBA" id="ARBA00022475"/>
    </source>
</evidence>
<organism evidence="10 11">
    <name type="scientific">Bifidobacterium tibiigranuli</name>
    <dbReference type="NCBI Taxonomy" id="2172043"/>
    <lineage>
        <taxon>Bacteria</taxon>
        <taxon>Bacillati</taxon>
        <taxon>Actinomycetota</taxon>
        <taxon>Actinomycetes</taxon>
        <taxon>Bifidobacteriales</taxon>
        <taxon>Bifidobacteriaceae</taxon>
        <taxon>Bifidobacterium</taxon>
    </lineage>
</organism>
<dbReference type="GO" id="GO:0022857">
    <property type="term" value="F:transmembrane transporter activity"/>
    <property type="evidence" value="ECO:0007669"/>
    <property type="project" value="TreeGrafter"/>
</dbReference>
<evidence type="ECO:0000259" key="9">
    <source>
        <dbReference type="Pfam" id="PF12704"/>
    </source>
</evidence>
<dbReference type="Pfam" id="PF12704">
    <property type="entry name" value="MacB_PCD"/>
    <property type="match status" value="1"/>
</dbReference>
<gene>
    <name evidence="10" type="ORF">DDE84_03610</name>
</gene>
<evidence type="ECO:0000256" key="6">
    <source>
        <dbReference type="ARBA" id="ARBA00038076"/>
    </source>
</evidence>
<dbReference type="GeneID" id="78126780"/>
<dbReference type="EMBL" id="QDAG01000003">
    <property type="protein sequence ID" value="KAE8129175.1"/>
    <property type="molecule type" value="Genomic_DNA"/>
</dbReference>
<keyword evidence="11" id="KW-1185">Reference proteome</keyword>
<dbReference type="RefSeq" id="WP_152580380.1">
    <property type="nucleotide sequence ID" value="NZ_JALCCS010000010.1"/>
</dbReference>